<dbReference type="InterPro" id="IPR029063">
    <property type="entry name" value="SAM-dependent_MTases_sf"/>
</dbReference>
<evidence type="ECO:0000313" key="1">
    <source>
        <dbReference type="EMBL" id="KKN74661.1"/>
    </source>
</evidence>
<dbReference type="Pfam" id="PF13489">
    <property type="entry name" value="Methyltransf_23"/>
    <property type="match status" value="1"/>
</dbReference>
<dbReference type="EMBL" id="LAZR01000322">
    <property type="protein sequence ID" value="KKN74661.1"/>
    <property type="molecule type" value="Genomic_DNA"/>
</dbReference>
<comment type="caution">
    <text evidence="1">The sequence shown here is derived from an EMBL/GenBank/DDBJ whole genome shotgun (WGS) entry which is preliminary data.</text>
</comment>
<protein>
    <recommendedName>
        <fullName evidence="2">Methyltransferase domain-containing protein</fullName>
    </recommendedName>
</protein>
<dbReference type="Gene3D" id="3.40.50.150">
    <property type="entry name" value="Vaccinia Virus protein VP39"/>
    <property type="match status" value="1"/>
</dbReference>
<organism evidence="1">
    <name type="scientific">marine sediment metagenome</name>
    <dbReference type="NCBI Taxonomy" id="412755"/>
    <lineage>
        <taxon>unclassified sequences</taxon>
        <taxon>metagenomes</taxon>
        <taxon>ecological metagenomes</taxon>
    </lineage>
</organism>
<accession>A0A0F9VME1</accession>
<dbReference type="SUPFAM" id="SSF53335">
    <property type="entry name" value="S-adenosyl-L-methionine-dependent methyltransferases"/>
    <property type="match status" value="1"/>
</dbReference>
<reference evidence="1" key="1">
    <citation type="journal article" date="2015" name="Nature">
        <title>Complex archaea that bridge the gap between prokaryotes and eukaryotes.</title>
        <authorList>
            <person name="Spang A."/>
            <person name="Saw J.H."/>
            <person name="Jorgensen S.L."/>
            <person name="Zaremba-Niedzwiedzka K."/>
            <person name="Martijn J."/>
            <person name="Lind A.E."/>
            <person name="van Eijk R."/>
            <person name="Schleper C."/>
            <person name="Guy L."/>
            <person name="Ettema T.J."/>
        </authorList>
    </citation>
    <scope>NUCLEOTIDE SEQUENCE</scope>
</reference>
<dbReference type="AlphaFoldDB" id="A0A0F9VME1"/>
<gene>
    <name evidence="1" type="ORF">LCGC14_0388630</name>
</gene>
<sequence length="184" mass="21397">MDLDLYDDDFFKWHYKYVHWMSVGVGKAFAKQYKFKSIVDYGCGIGSYLLGCQEEGVRVKGYEISPAAHIHTNSNLHPYIEYMDFLTIAPEKYEVCMCIEVAEHIDSHNSKQLVKILTMTSDFIVFSAAPPGQEGTGHINCQPFEYWIDLFKKRHFKQYRPGKVLESWIDAPDYVIKNLMVFTK</sequence>
<proteinExistence type="predicted"/>
<name>A0A0F9VME1_9ZZZZ</name>
<evidence type="ECO:0008006" key="2">
    <source>
        <dbReference type="Google" id="ProtNLM"/>
    </source>
</evidence>